<keyword evidence="10" id="KW-1185">Reference proteome</keyword>
<dbReference type="Pfam" id="PF06331">
    <property type="entry name" value="Tfb5"/>
    <property type="match status" value="1"/>
</dbReference>
<dbReference type="GeneID" id="18244286"/>
<dbReference type="GO" id="GO:0006366">
    <property type="term" value="P:transcription by RNA polymerase II"/>
    <property type="evidence" value="ECO:0000318"/>
    <property type="project" value="GO_Central"/>
</dbReference>
<dbReference type="RefSeq" id="XP_006681825.1">
    <property type="nucleotide sequence ID" value="XM_006681762.1"/>
</dbReference>
<evidence type="ECO:0000256" key="8">
    <source>
        <dbReference type="RuleBase" id="RU368032"/>
    </source>
</evidence>
<evidence type="ECO:0000313" key="9">
    <source>
        <dbReference type="EMBL" id="EGF77737.1"/>
    </source>
</evidence>
<dbReference type="GO" id="GO:0006294">
    <property type="term" value="P:nucleotide-excision repair, preincision complex assembly"/>
    <property type="evidence" value="ECO:0000318"/>
    <property type="project" value="GO_Central"/>
</dbReference>
<dbReference type="AlphaFoldDB" id="F4PAT1"/>
<dbReference type="STRING" id="684364.F4PAT1"/>
<proteinExistence type="inferred from homology"/>
<dbReference type="GO" id="GO:0006367">
    <property type="term" value="P:transcription initiation at RNA polymerase II promoter"/>
    <property type="evidence" value="ECO:0007669"/>
    <property type="project" value="UniProtKB-UniRule"/>
</dbReference>
<keyword evidence="6 8" id="KW-0234">DNA repair</keyword>
<dbReference type="PANTHER" id="PTHR28580:SF1">
    <property type="entry name" value="GENERAL TRANSCRIPTION FACTOR IIH SUBUNIT 5"/>
    <property type="match status" value="1"/>
</dbReference>
<dbReference type="Proteomes" id="UP000007241">
    <property type="component" value="Unassembled WGS sequence"/>
</dbReference>
<dbReference type="OMA" id="EASWVDH"/>
<dbReference type="OrthoDB" id="354at2759"/>
<organism evidence="9 10">
    <name type="scientific">Batrachochytrium dendrobatidis (strain JAM81 / FGSC 10211)</name>
    <name type="common">Frog chytrid fungus</name>
    <dbReference type="NCBI Taxonomy" id="684364"/>
    <lineage>
        <taxon>Eukaryota</taxon>
        <taxon>Fungi</taxon>
        <taxon>Fungi incertae sedis</taxon>
        <taxon>Chytridiomycota</taxon>
        <taxon>Chytridiomycota incertae sedis</taxon>
        <taxon>Chytridiomycetes</taxon>
        <taxon>Rhizophydiales</taxon>
        <taxon>Rhizophydiales incertae sedis</taxon>
        <taxon>Batrachochytrium</taxon>
    </lineage>
</organism>
<evidence type="ECO:0000256" key="6">
    <source>
        <dbReference type="ARBA" id="ARBA00023204"/>
    </source>
</evidence>
<evidence type="ECO:0000256" key="3">
    <source>
        <dbReference type="ARBA" id="ARBA00022763"/>
    </source>
</evidence>
<dbReference type="SMART" id="SM01395">
    <property type="entry name" value="Tbf5"/>
    <property type="match status" value="1"/>
</dbReference>
<dbReference type="SUPFAM" id="SSF142897">
    <property type="entry name" value="TFB5-like"/>
    <property type="match status" value="1"/>
</dbReference>
<comment type="subcellular location">
    <subcellularLocation>
        <location evidence="1 8">Nucleus</location>
    </subcellularLocation>
</comment>
<dbReference type="PANTHER" id="PTHR28580">
    <property type="entry name" value="GENERAL TRANSCRIPTION FACTOR IIH SUBUNIT 5"/>
    <property type="match status" value="1"/>
</dbReference>
<keyword evidence="3 8" id="KW-0227">DNA damage</keyword>
<name>F4PAT1_BATDJ</name>
<accession>F4PAT1</accession>
<dbReference type="EMBL" id="GL882891">
    <property type="protein sequence ID" value="EGF77737.1"/>
    <property type="molecule type" value="Genomic_DNA"/>
</dbReference>
<evidence type="ECO:0000256" key="2">
    <source>
        <dbReference type="ARBA" id="ARBA00007470"/>
    </source>
</evidence>
<keyword evidence="5 8" id="KW-0804">Transcription</keyword>
<sequence length="66" mass="7650">MVRATILYLFTSDQAVKQIIKELDSQLHFIIEDLDDTHLFIEAAKVELVQDRLEDILEVFSSEAQN</sequence>
<dbReference type="GO" id="GO:0005675">
    <property type="term" value="C:transcription factor TFIIH holo complex"/>
    <property type="evidence" value="ECO:0000318"/>
    <property type="project" value="GO_Central"/>
</dbReference>
<comment type="similarity">
    <text evidence="2 8">Belongs to the TFB5 family.</text>
</comment>
<dbReference type="HOGENOM" id="CLU_166246_1_1_1"/>
<protein>
    <recommendedName>
        <fullName evidence="8">General transcription and DNA repair factor IIH subunit TFB5</fullName>
    </recommendedName>
</protein>
<reference evidence="9 10" key="1">
    <citation type="submission" date="2009-12" db="EMBL/GenBank/DDBJ databases">
        <title>The draft genome of Batrachochytrium dendrobatidis.</title>
        <authorList>
            <consortium name="US DOE Joint Genome Institute (JGI-PGF)"/>
            <person name="Kuo A."/>
            <person name="Salamov A."/>
            <person name="Schmutz J."/>
            <person name="Lucas S."/>
            <person name="Pitluck S."/>
            <person name="Rosenblum E."/>
            <person name="Stajich J."/>
            <person name="Eisen M."/>
            <person name="Grigoriev I.V."/>
        </authorList>
    </citation>
    <scope>NUCLEOTIDE SEQUENCE [LARGE SCALE GENOMIC DNA]</scope>
    <source>
        <strain evidence="10">JAM81 / FGSC 10211</strain>
    </source>
</reference>
<dbReference type="InParanoid" id="F4PAT1"/>
<evidence type="ECO:0000256" key="7">
    <source>
        <dbReference type="ARBA" id="ARBA00023242"/>
    </source>
</evidence>
<evidence type="ECO:0000256" key="4">
    <source>
        <dbReference type="ARBA" id="ARBA00023015"/>
    </source>
</evidence>
<dbReference type="InterPro" id="IPR009400">
    <property type="entry name" value="TFIIH_TTDA/Tfb5"/>
</dbReference>
<dbReference type="Gene3D" id="3.30.70.1220">
    <property type="entry name" value="TFB5-like"/>
    <property type="match status" value="1"/>
</dbReference>
<dbReference type="InterPro" id="IPR035935">
    <property type="entry name" value="TFB5-like_sf"/>
</dbReference>
<gene>
    <name evidence="9" type="ORF">BATDEDRAFT_91498</name>
</gene>
<dbReference type="GO" id="GO:0000439">
    <property type="term" value="C:transcription factor TFIIH core complex"/>
    <property type="evidence" value="ECO:0000318"/>
    <property type="project" value="GO_Central"/>
</dbReference>
<evidence type="ECO:0000313" key="10">
    <source>
        <dbReference type="Proteomes" id="UP000007241"/>
    </source>
</evidence>
<evidence type="ECO:0000256" key="5">
    <source>
        <dbReference type="ARBA" id="ARBA00023163"/>
    </source>
</evidence>
<evidence type="ECO:0000256" key="1">
    <source>
        <dbReference type="ARBA" id="ARBA00004123"/>
    </source>
</evidence>
<comment type="subunit">
    <text evidence="8">Component of the 7-subunit TFIIH core complex.</text>
</comment>
<keyword evidence="7 8" id="KW-0539">Nucleus</keyword>
<comment type="function">
    <text evidence="8">In NER, TFIIH acts by opening DNA around the lesion to allow the excision of the damaged oligonucleotide and its replacement by a new DNA fragment. In transcription, TFIIH has an essential role in transcription initiation. When the pre-initiation complex (PIC) has been established, TFIIH is required for promoter opening and promoter escape.</text>
</comment>
<keyword evidence="4 8" id="KW-0805">Transcription regulation</keyword>